<accession>A0A242A4P1</accession>
<gene>
    <name evidence="1" type="ORF">A5886_000998</name>
</gene>
<dbReference type="Proteomes" id="UP000195043">
    <property type="component" value="Unassembled WGS sequence"/>
</dbReference>
<organism evidence="1 2">
    <name type="scientific">Candidatus Enterococcus testudinis</name>
    <dbReference type="NCBI Taxonomy" id="1834191"/>
    <lineage>
        <taxon>Bacteria</taxon>
        <taxon>Bacillati</taxon>
        <taxon>Bacillota</taxon>
        <taxon>Bacilli</taxon>
        <taxon>Lactobacillales</taxon>
        <taxon>Enterococcaceae</taxon>
        <taxon>Enterococcus</taxon>
    </lineage>
</organism>
<protein>
    <recommendedName>
        <fullName evidence="3">PH domain-containing protein</fullName>
    </recommendedName>
</protein>
<proteinExistence type="predicted"/>
<name>A0A242A4P1_9ENTE</name>
<keyword evidence="2" id="KW-1185">Reference proteome</keyword>
<reference evidence="1 2" key="1">
    <citation type="submission" date="2017-05" db="EMBL/GenBank/DDBJ databases">
        <title>The Genome Sequence of Enterococcus sp. 8G7_MSG3316.</title>
        <authorList>
            <consortium name="The Broad Institute Genomics Platform"/>
            <consortium name="The Broad Institute Genomic Center for Infectious Diseases"/>
            <person name="Earl A."/>
            <person name="Manson A."/>
            <person name="Schwartman J."/>
            <person name="Gilmore M."/>
            <person name="Abouelleil A."/>
            <person name="Cao P."/>
            <person name="Chapman S."/>
            <person name="Cusick C."/>
            <person name="Shea T."/>
            <person name="Young S."/>
            <person name="Neafsey D."/>
            <person name="Nusbaum C."/>
            <person name="Birren B."/>
        </authorList>
    </citation>
    <scope>NUCLEOTIDE SEQUENCE [LARGE SCALE GENOMIC DNA]</scope>
    <source>
        <strain evidence="1 2">8G7_MSG3316</strain>
    </source>
</reference>
<evidence type="ECO:0008006" key="3">
    <source>
        <dbReference type="Google" id="ProtNLM"/>
    </source>
</evidence>
<dbReference type="RefSeq" id="WP_179189975.1">
    <property type="nucleotide sequence ID" value="NZ_NGKU01000001.1"/>
</dbReference>
<dbReference type="EMBL" id="NGKU01000001">
    <property type="protein sequence ID" value="OTN75922.1"/>
    <property type="molecule type" value="Genomic_DNA"/>
</dbReference>
<evidence type="ECO:0000313" key="1">
    <source>
        <dbReference type="EMBL" id="OTN75922.1"/>
    </source>
</evidence>
<sequence>MIIAKTGLTEISVQFTESQESFKIICSSEELADRWCQILTALTKDI</sequence>
<dbReference type="AlphaFoldDB" id="A0A242A4P1"/>
<evidence type="ECO:0000313" key="2">
    <source>
        <dbReference type="Proteomes" id="UP000195043"/>
    </source>
</evidence>
<comment type="caution">
    <text evidence="1">The sequence shown here is derived from an EMBL/GenBank/DDBJ whole genome shotgun (WGS) entry which is preliminary data.</text>
</comment>